<evidence type="ECO:0000256" key="1">
    <source>
        <dbReference type="SAM" id="MobiDB-lite"/>
    </source>
</evidence>
<dbReference type="InterPro" id="IPR036162">
    <property type="entry name" value="Resolvase-like_N_sf"/>
</dbReference>
<evidence type="ECO:0000313" key="3">
    <source>
        <dbReference type="Proteomes" id="UP000011575"/>
    </source>
</evidence>
<name>M0PFF1_9EURY</name>
<evidence type="ECO:0000313" key="2">
    <source>
        <dbReference type="EMBL" id="EMA68842.1"/>
    </source>
</evidence>
<keyword evidence="3" id="KW-1185">Reference proteome</keyword>
<dbReference type="AlphaFoldDB" id="M0PFF1"/>
<gene>
    <name evidence="2" type="ORF">C461_04407</name>
</gene>
<dbReference type="RefSeq" id="WP_007998982.1">
    <property type="nucleotide sequence ID" value="NZ_AOJI01000017.1"/>
</dbReference>
<dbReference type="EMBL" id="AOJI01000017">
    <property type="protein sequence ID" value="EMA68842.1"/>
    <property type="molecule type" value="Genomic_DNA"/>
</dbReference>
<organism evidence="2 3">
    <name type="scientific">Halorubrum aidingense JCM 13560</name>
    <dbReference type="NCBI Taxonomy" id="1230454"/>
    <lineage>
        <taxon>Archaea</taxon>
        <taxon>Methanobacteriati</taxon>
        <taxon>Methanobacteriota</taxon>
        <taxon>Stenosarchaea group</taxon>
        <taxon>Halobacteria</taxon>
        <taxon>Halobacteriales</taxon>
        <taxon>Haloferacaceae</taxon>
        <taxon>Halorubrum</taxon>
    </lineage>
</organism>
<feature type="region of interest" description="Disordered" evidence="1">
    <location>
        <begin position="140"/>
        <end position="160"/>
    </location>
</feature>
<sequence>MSRALAWIRKSKGDDEDIGLAEQRELVRGLAEEVAGEVEVLDLGIHTGFSTMTRDDPAGLLDQNERVQERVGELEAGEYSHLVAWDDRRICRDEYFSVIQYAATQGDAEIVYVGDVNEDDLTFDLKRRIERDTKEEEIEKSRRAIDRRKEQGYDHGRPRFGMTYDDAGHYQVPGDDFNTVLEIFRHDRNGKSRREIAEAVEVPLGTVQNVLDRHDWYVEREKMAESGSVSTLTM</sequence>
<dbReference type="Proteomes" id="UP000011575">
    <property type="component" value="Unassembled WGS sequence"/>
</dbReference>
<feature type="compositionally biased region" description="Basic and acidic residues" evidence="1">
    <location>
        <begin position="140"/>
        <end position="157"/>
    </location>
</feature>
<dbReference type="PATRIC" id="fig|1230454.4.peg.904"/>
<dbReference type="Gene3D" id="3.40.50.1390">
    <property type="entry name" value="Resolvase, N-terminal catalytic domain"/>
    <property type="match status" value="1"/>
</dbReference>
<comment type="caution">
    <text evidence="2">The sequence shown here is derived from an EMBL/GenBank/DDBJ whole genome shotgun (WGS) entry which is preliminary data.</text>
</comment>
<dbReference type="GO" id="GO:0003677">
    <property type="term" value="F:DNA binding"/>
    <property type="evidence" value="ECO:0007669"/>
    <property type="project" value="InterPro"/>
</dbReference>
<dbReference type="GO" id="GO:0000150">
    <property type="term" value="F:DNA strand exchange activity"/>
    <property type="evidence" value="ECO:0007669"/>
    <property type="project" value="InterPro"/>
</dbReference>
<protein>
    <submittedName>
        <fullName evidence="2">Resolvase domain protein</fullName>
    </submittedName>
</protein>
<reference evidence="2 3" key="1">
    <citation type="journal article" date="2014" name="PLoS Genet.">
        <title>Phylogenetically driven sequencing of extremely halophilic archaea reveals strategies for static and dynamic osmo-response.</title>
        <authorList>
            <person name="Becker E.A."/>
            <person name="Seitzer P.M."/>
            <person name="Tritt A."/>
            <person name="Larsen D."/>
            <person name="Krusor M."/>
            <person name="Yao A.I."/>
            <person name="Wu D."/>
            <person name="Madern D."/>
            <person name="Eisen J.A."/>
            <person name="Darling A.E."/>
            <person name="Facciotti M.T."/>
        </authorList>
    </citation>
    <scope>NUCLEOTIDE SEQUENCE [LARGE SCALE GENOMIC DNA]</scope>
    <source>
        <strain evidence="2 3">JCM 13560</strain>
    </source>
</reference>
<accession>M0PFF1</accession>
<proteinExistence type="predicted"/>
<dbReference type="OrthoDB" id="194716at2157"/>